<dbReference type="GO" id="GO:0016747">
    <property type="term" value="F:acyltransferase activity, transferring groups other than amino-acyl groups"/>
    <property type="evidence" value="ECO:0007669"/>
    <property type="project" value="TreeGrafter"/>
</dbReference>
<accession>A0A919W0Z2</accession>
<name>A0A919W0Z2_9ACTN</name>
<dbReference type="PANTHER" id="PTHR48098">
    <property type="entry name" value="ENTEROCHELIN ESTERASE-RELATED"/>
    <property type="match status" value="1"/>
</dbReference>
<dbReference type="InterPro" id="IPR000801">
    <property type="entry name" value="Esterase-like"/>
</dbReference>
<dbReference type="InterPro" id="IPR029058">
    <property type="entry name" value="AB_hydrolase_fold"/>
</dbReference>
<dbReference type="AlphaFoldDB" id="A0A919W0Z2"/>
<proteinExistence type="predicted"/>
<sequence length="315" mass="33670">MILGLALAAVAGTAGLLAVRWDRLRALGRSALLVAAALSVVAATAVQVNRLVQAYPTGGTPAATAATGSRMLSVLVPGRLTLGMYVYLPAAYRTGRGRFPVIEALHGYPGSPQTWLRRLDVQSYLDQEIAAGRMAPTVVLFPWQTPRRLLDTECTNLRGGPQAETFLTVDVPAFARAHYRVRTDRAGWGLTGYSAGAFCAINLALRHPGQFAAAASLSGYSSPGITIGDGSEKTLNNPGWRLRHLPQPAIALWLGWAGDDRQSARDSRRLAALRRPPLAVTTAVVAHGGHSDAVWTRMEPPAFDWLSAHLARPLS</sequence>
<evidence type="ECO:0000313" key="1">
    <source>
        <dbReference type="EMBL" id="GIM91847.1"/>
    </source>
</evidence>
<evidence type="ECO:0008006" key="3">
    <source>
        <dbReference type="Google" id="ProtNLM"/>
    </source>
</evidence>
<dbReference type="Proteomes" id="UP000677082">
    <property type="component" value="Unassembled WGS sequence"/>
</dbReference>
<dbReference type="Gene3D" id="3.40.50.1820">
    <property type="entry name" value="alpha/beta hydrolase"/>
    <property type="match status" value="1"/>
</dbReference>
<comment type="caution">
    <text evidence="1">The sequence shown here is derived from an EMBL/GenBank/DDBJ whole genome shotgun (WGS) entry which is preliminary data.</text>
</comment>
<dbReference type="EMBL" id="BOQN01000050">
    <property type="protein sequence ID" value="GIM91847.1"/>
    <property type="molecule type" value="Genomic_DNA"/>
</dbReference>
<dbReference type="Pfam" id="PF00756">
    <property type="entry name" value="Esterase"/>
    <property type="match status" value="1"/>
</dbReference>
<dbReference type="SUPFAM" id="SSF53474">
    <property type="entry name" value="alpha/beta-Hydrolases"/>
    <property type="match status" value="1"/>
</dbReference>
<protein>
    <recommendedName>
        <fullName evidence="3">Esterase</fullName>
    </recommendedName>
</protein>
<gene>
    <name evidence="1" type="ORF">Ato02nite_036400</name>
</gene>
<dbReference type="PANTHER" id="PTHR48098:SF1">
    <property type="entry name" value="DIACYLGLYCEROL ACYLTRANSFERASE_MYCOLYLTRANSFERASE AG85A"/>
    <property type="match status" value="1"/>
</dbReference>
<keyword evidence="2" id="KW-1185">Reference proteome</keyword>
<dbReference type="RefSeq" id="WP_213007745.1">
    <property type="nucleotide sequence ID" value="NZ_BOQN01000050.1"/>
</dbReference>
<reference evidence="1 2" key="1">
    <citation type="submission" date="2021-03" db="EMBL/GenBank/DDBJ databases">
        <title>Whole genome shotgun sequence of Actinoplanes toevensis NBRC 105298.</title>
        <authorList>
            <person name="Komaki H."/>
            <person name="Tamura T."/>
        </authorList>
    </citation>
    <scope>NUCLEOTIDE SEQUENCE [LARGE SCALE GENOMIC DNA]</scope>
    <source>
        <strain evidence="1 2">NBRC 105298</strain>
    </source>
</reference>
<evidence type="ECO:0000313" key="2">
    <source>
        <dbReference type="Proteomes" id="UP000677082"/>
    </source>
</evidence>
<organism evidence="1 2">
    <name type="scientific">Paractinoplanes toevensis</name>
    <dbReference type="NCBI Taxonomy" id="571911"/>
    <lineage>
        <taxon>Bacteria</taxon>
        <taxon>Bacillati</taxon>
        <taxon>Actinomycetota</taxon>
        <taxon>Actinomycetes</taxon>
        <taxon>Micromonosporales</taxon>
        <taxon>Micromonosporaceae</taxon>
        <taxon>Paractinoplanes</taxon>
    </lineage>
</organism>
<dbReference type="InterPro" id="IPR050583">
    <property type="entry name" value="Mycobacterial_A85_antigen"/>
</dbReference>